<dbReference type="InterPro" id="IPR039128">
    <property type="entry name" value="TRIP4-like"/>
</dbReference>
<dbReference type="OrthoDB" id="338816at2759"/>
<dbReference type="PANTHER" id="PTHR12963:SF4">
    <property type="entry name" value="ACTIVATING SIGNAL COINTEGRATOR 1"/>
    <property type="match status" value="1"/>
</dbReference>
<dbReference type="Proteomes" id="UP000274429">
    <property type="component" value="Unassembled WGS sequence"/>
</dbReference>
<proteinExistence type="predicted"/>
<dbReference type="InterPro" id="IPR009349">
    <property type="entry name" value="TRIP4/RQT4_C2HC5_Znf"/>
</dbReference>
<dbReference type="GO" id="GO:0005634">
    <property type="term" value="C:nucleus"/>
    <property type="evidence" value="ECO:0007669"/>
    <property type="project" value="InterPro"/>
</dbReference>
<dbReference type="STRING" id="6205.A0A0R3X6P3"/>
<dbReference type="CDD" id="cd06554">
    <property type="entry name" value="ASCH_ASC-1_like"/>
    <property type="match status" value="1"/>
</dbReference>
<organism evidence="4">
    <name type="scientific">Hydatigena taeniaeformis</name>
    <name type="common">Feline tapeworm</name>
    <name type="synonym">Taenia taeniaeformis</name>
    <dbReference type="NCBI Taxonomy" id="6205"/>
    <lineage>
        <taxon>Eukaryota</taxon>
        <taxon>Metazoa</taxon>
        <taxon>Spiralia</taxon>
        <taxon>Lophotrochozoa</taxon>
        <taxon>Platyhelminthes</taxon>
        <taxon>Cestoda</taxon>
        <taxon>Eucestoda</taxon>
        <taxon>Cyclophyllidea</taxon>
        <taxon>Taeniidae</taxon>
        <taxon>Hydatigera</taxon>
    </lineage>
</organism>
<dbReference type="AlphaFoldDB" id="A0A0R3X6P3"/>
<dbReference type="GO" id="GO:0180022">
    <property type="term" value="C:RQC-trigger complex"/>
    <property type="evidence" value="ECO:0007669"/>
    <property type="project" value="InterPro"/>
</dbReference>
<gene>
    <name evidence="2" type="ORF">TTAC_LOCUS9171</name>
</gene>
<reference evidence="2 3" key="2">
    <citation type="submission" date="2018-11" db="EMBL/GenBank/DDBJ databases">
        <authorList>
            <consortium name="Pathogen Informatics"/>
        </authorList>
    </citation>
    <scope>NUCLEOTIDE SEQUENCE [LARGE SCALE GENOMIC DNA]</scope>
</reference>
<dbReference type="WBParaSite" id="TTAC_0000918601-mRNA-1">
    <property type="protein sequence ID" value="TTAC_0000918601-mRNA-1"/>
    <property type="gene ID" value="TTAC_0000918601"/>
</dbReference>
<sequence length="492" mass="55333">MTKRTFVPLFTESGTGRSSAVLLPGRHPCQCLAVRHRLIGNCTNCGRIVCEQEGSGPCYFCGELVVSPEERQIIQTDTVSARKFRAKIMSNPWAPGTPTPPYVASRRPRKRYGKIRSRNPEDGVVDGYSTNSLENLDENEVTVELECDDNLPPDIDAQSRLEEGLIKAVIQRDRLLHFDATAVKRTRVIDDELDYFVSEGTGAGAVWLDPDTRTRIARRVEELREQRLLLRSQSAFGLSIDFNSMTITEQDLRKQMSGPTENDLAELTLQNQKQDNKSALGISDPLLNVPTPQVFMPQSLQMKITEKPVLRKGMQPGGRLESTRVQDADQQRLADRGLCLSLHQPWASLLVRGVKTTLIISFSLPSAENDFSHEGRSWYSAHRGPLWIAATAKTPDDEEVHAVEDFYLDRGSRKTDFPTTYPTGVLLGCLNVDDVLPQKEYRLKFPDGESESPYVFICSDPRELLIKLPMKGRQKIYRLEAHIHVAAKENLT</sequence>
<dbReference type="EMBL" id="UYWX01020700">
    <property type="protein sequence ID" value="VDM33907.1"/>
    <property type="molecule type" value="Genomic_DNA"/>
</dbReference>
<dbReference type="Pfam" id="PF06221">
    <property type="entry name" value="zf-C2HC5"/>
    <property type="match status" value="1"/>
</dbReference>
<dbReference type="SUPFAM" id="SSF88697">
    <property type="entry name" value="PUA domain-like"/>
    <property type="match status" value="1"/>
</dbReference>
<dbReference type="GO" id="GO:0008270">
    <property type="term" value="F:zinc ion binding"/>
    <property type="evidence" value="ECO:0007669"/>
    <property type="project" value="InterPro"/>
</dbReference>
<name>A0A0R3X6P3_HYDTA</name>
<accession>A0A0R3X6P3</accession>
<evidence type="ECO:0000313" key="2">
    <source>
        <dbReference type="EMBL" id="VDM33907.1"/>
    </source>
</evidence>
<dbReference type="InterPro" id="IPR015947">
    <property type="entry name" value="PUA-like_sf"/>
</dbReference>
<evidence type="ECO:0000313" key="3">
    <source>
        <dbReference type="Proteomes" id="UP000274429"/>
    </source>
</evidence>
<feature type="domain" description="TRIP4/RQT4 C2HC5-type zinc finger" evidence="1">
    <location>
        <begin position="27"/>
        <end position="73"/>
    </location>
</feature>
<evidence type="ECO:0000313" key="4">
    <source>
        <dbReference type="WBParaSite" id="TTAC_0000918601-mRNA-1"/>
    </source>
</evidence>
<reference evidence="4" key="1">
    <citation type="submission" date="2017-02" db="UniProtKB">
        <authorList>
            <consortium name="WormBaseParasite"/>
        </authorList>
    </citation>
    <scope>IDENTIFICATION</scope>
</reference>
<dbReference type="GO" id="GO:0072344">
    <property type="term" value="P:rescue of stalled ribosome"/>
    <property type="evidence" value="ECO:0007669"/>
    <property type="project" value="InterPro"/>
</dbReference>
<dbReference type="PANTHER" id="PTHR12963">
    <property type="entry name" value="THYROID RECEPTOR INTERACTING PROTEIN RELATED"/>
    <property type="match status" value="1"/>
</dbReference>
<dbReference type="GO" id="GO:0045893">
    <property type="term" value="P:positive regulation of DNA-templated transcription"/>
    <property type="evidence" value="ECO:0007669"/>
    <property type="project" value="TreeGrafter"/>
</dbReference>
<keyword evidence="3" id="KW-1185">Reference proteome</keyword>
<evidence type="ECO:0000259" key="1">
    <source>
        <dbReference type="Pfam" id="PF06221"/>
    </source>
</evidence>
<protein>
    <submittedName>
        <fullName evidence="4">Activating signal cointegrator 1</fullName>
    </submittedName>
</protein>